<organism evidence="3 4">
    <name type="scientific">Austropuccinia psidii MF-1</name>
    <dbReference type="NCBI Taxonomy" id="1389203"/>
    <lineage>
        <taxon>Eukaryota</taxon>
        <taxon>Fungi</taxon>
        <taxon>Dikarya</taxon>
        <taxon>Basidiomycota</taxon>
        <taxon>Pucciniomycotina</taxon>
        <taxon>Pucciniomycetes</taxon>
        <taxon>Pucciniales</taxon>
        <taxon>Sphaerophragmiaceae</taxon>
        <taxon>Austropuccinia</taxon>
    </lineage>
</organism>
<feature type="region of interest" description="Disordered" evidence="2">
    <location>
        <begin position="1"/>
        <end position="34"/>
    </location>
</feature>
<evidence type="ECO:0000256" key="1">
    <source>
        <dbReference type="SAM" id="Coils"/>
    </source>
</evidence>
<evidence type="ECO:0000313" key="4">
    <source>
        <dbReference type="Proteomes" id="UP000765509"/>
    </source>
</evidence>
<accession>A0A9Q3GIH5</accession>
<name>A0A9Q3GIH5_9BASI</name>
<evidence type="ECO:0000256" key="2">
    <source>
        <dbReference type="SAM" id="MobiDB-lite"/>
    </source>
</evidence>
<proteinExistence type="predicted"/>
<keyword evidence="1" id="KW-0175">Coiled coil</keyword>
<sequence length="151" mass="16891">MSPSPACSKPPPPQLSLLMNTLPDPPEENDHMISPQIYKDKPGFSNSTNPQTEFTTLILNKINKLEKKVSQQSLSIKLTTLLNKICAKIKSLLEKHKETDKAIKALLTRLDHLENQATKKQKEVRNLNNIDKTNNTCPSFAAVVTAMNTQQ</sequence>
<protein>
    <submittedName>
        <fullName evidence="3">Uncharacterized protein</fullName>
    </submittedName>
</protein>
<dbReference type="EMBL" id="AVOT02001838">
    <property type="protein sequence ID" value="MBW0468339.1"/>
    <property type="molecule type" value="Genomic_DNA"/>
</dbReference>
<evidence type="ECO:0000313" key="3">
    <source>
        <dbReference type="EMBL" id="MBW0468339.1"/>
    </source>
</evidence>
<dbReference type="AlphaFoldDB" id="A0A9Q3GIH5"/>
<keyword evidence="4" id="KW-1185">Reference proteome</keyword>
<gene>
    <name evidence="3" type="ORF">O181_008054</name>
</gene>
<reference evidence="3" key="1">
    <citation type="submission" date="2021-03" db="EMBL/GenBank/DDBJ databases">
        <title>Draft genome sequence of rust myrtle Austropuccinia psidii MF-1, a brazilian biotype.</title>
        <authorList>
            <person name="Quecine M.C."/>
            <person name="Pachon D.M.R."/>
            <person name="Bonatelli M.L."/>
            <person name="Correr F.H."/>
            <person name="Franceschini L.M."/>
            <person name="Leite T.F."/>
            <person name="Margarido G.R.A."/>
            <person name="Almeida C.A."/>
            <person name="Ferrarezi J.A."/>
            <person name="Labate C.A."/>
        </authorList>
    </citation>
    <scope>NUCLEOTIDE SEQUENCE</scope>
    <source>
        <strain evidence="3">MF-1</strain>
    </source>
</reference>
<feature type="coiled-coil region" evidence="1">
    <location>
        <begin position="96"/>
        <end position="130"/>
    </location>
</feature>
<dbReference type="Proteomes" id="UP000765509">
    <property type="component" value="Unassembled WGS sequence"/>
</dbReference>
<comment type="caution">
    <text evidence="3">The sequence shown here is derived from an EMBL/GenBank/DDBJ whole genome shotgun (WGS) entry which is preliminary data.</text>
</comment>